<dbReference type="Proteomes" id="UP000635278">
    <property type="component" value="Unassembled WGS sequence"/>
</dbReference>
<gene>
    <name evidence="1" type="ORF">GOB93_14110</name>
</gene>
<evidence type="ECO:0000313" key="1">
    <source>
        <dbReference type="EMBL" id="NHN85767.1"/>
    </source>
</evidence>
<dbReference type="RefSeq" id="WP_173584160.1">
    <property type="nucleotide sequence ID" value="NZ_WOTB01000020.1"/>
</dbReference>
<accession>A0ABX0JSH6</accession>
<dbReference type="EMBL" id="WOTB01000020">
    <property type="protein sequence ID" value="NHN85767.1"/>
    <property type="molecule type" value="Genomic_DNA"/>
</dbReference>
<name>A0ABX0JSH6_9PROT</name>
<sequence length="138" mass="16064">MTHANGWPDKERPGYPKDPGMSGWHWLKQKEGNQHSFPVLWMQIRLSENFPYEWLWVFGSDDYWQGKEVAKYHTYLGSCPTPDELTALLRAERERCAKVCEAEKLPDFSMPEQWHNNGCKHSASAIRSLPDEPPCTRS</sequence>
<comment type="caution">
    <text evidence="1">The sequence shown here is derived from an EMBL/GenBank/DDBJ whole genome shotgun (WGS) entry which is preliminary data.</text>
</comment>
<keyword evidence="2" id="KW-1185">Reference proteome</keyword>
<reference evidence="1 2" key="1">
    <citation type="journal article" date="2020" name="Int. J. Syst. Evol. Microbiol.">
        <title>Novel acetic acid bacteria from cider fermentations: Acetobacter conturbans sp. nov. and Acetobacter fallax sp. nov.</title>
        <authorList>
            <person name="Sombolestani A.S."/>
            <person name="Cleenwerck I."/>
            <person name="Cnockaert M."/>
            <person name="Borremans W."/>
            <person name="Wieme A.D."/>
            <person name="De Vuyst L."/>
            <person name="Vandamme P."/>
        </authorList>
    </citation>
    <scope>NUCLEOTIDE SEQUENCE [LARGE SCALE GENOMIC DNA]</scope>
    <source>
        <strain evidence="1 2">LMG 30640</strain>
    </source>
</reference>
<evidence type="ECO:0000313" key="2">
    <source>
        <dbReference type="Proteomes" id="UP000635278"/>
    </source>
</evidence>
<proteinExistence type="predicted"/>
<protein>
    <submittedName>
        <fullName evidence="1">Uncharacterized protein</fullName>
    </submittedName>
</protein>
<organism evidence="1 2">
    <name type="scientific">Acetobacter musti</name>
    <dbReference type="NCBI Taxonomy" id="864732"/>
    <lineage>
        <taxon>Bacteria</taxon>
        <taxon>Pseudomonadati</taxon>
        <taxon>Pseudomonadota</taxon>
        <taxon>Alphaproteobacteria</taxon>
        <taxon>Acetobacterales</taxon>
        <taxon>Acetobacteraceae</taxon>
        <taxon>Acetobacter</taxon>
    </lineage>
</organism>